<dbReference type="SUPFAM" id="SSF46785">
    <property type="entry name" value="Winged helix' DNA-binding domain"/>
    <property type="match status" value="1"/>
</dbReference>
<dbReference type="Pfam" id="PF00583">
    <property type="entry name" value="Acetyltransf_1"/>
    <property type="match status" value="1"/>
</dbReference>
<dbReference type="Proteomes" id="UP001549313">
    <property type="component" value="Unassembled WGS sequence"/>
</dbReference>
<dbReference type="EMBL" id="JBEPTF010000001">
    <property type="protein sequence ID" value="MET4682832.1"/>
    <property type="molecule type" value="Genomic_DNA"/>
</dbReference>
<dbReference type="RefSeq" id="WP_354087770.1">
    <property type="nucleotide sequence ID" value="NZ_JBEPTF010000001.1"/>
</dbReference>
<dbReference type="InterPro" id="IPR016181">
    <property type="entry name" value="Acyl_CoA_acyltransferase"/>
</dbReference>
<evidence type="ECO:0000313" key="4">
    <source>
        <dbReference type="EMBL" id="MET4682832.1"/>
    </source>
</evidence>
<dbReference type="PANTHER" id="PTHR43877:SF2">
    <property type="entry name" value="AMINOALKYLPHOSPHONATE N-ACETYLTRANSFERASE-RELATED"/>
    <property type="match status" value="1"/>
</dbReference>
<dbReference type="Pfam" id="PF13463">
    <property type="entry name" value="HTH_27"/>
    <property type="match status" value="1"/>
</dbReference>
<evidence type="ECO:0000259" key="3">
    <source>
        <dbReference type="PROSITE" id="PS51186"/>
    </source>
</evidence>
<reference evidence="4 5" key="1">
    <citation type="submission" date="2024-06" db="EMBL/GenBank/DDBJ databases">
        <title>Sorghum-associated microbial communities from plants grown in Nebraska, USA.</title>
        <authorList>
            <person name="Schachtman D."/>
        </authorList>
    </citation>
    <scope>NUCLEOTIDE SEQUENCE [LARGE SCALE GENOMIC DNA]</scope>
    <source>
        <strain evidence="4 5">2814</strain>
    </source>
</reference>
<dbReference type="InterPro" id="IPR050832">
    <property type="entry name" value="Bact_Acetyltransf"/>
</dbReference>
<gene>
    <name evidence="4" type="ORF">ABIE19_000741</name>
</gene>
<keyword evidence="1" id="KW-0808">Transferase</keyword>
<dbReference type="PROSITE" id="PS51186">
    <property type="entry name" value="GNAT"/>
    <property type="match status" value="1"/>
</dbReference>
<organism evidence="4 5">
    <name type="scientific">Brevundimonas faecalis</name>
    <dbReference type="NCBI Taxonomy" id="947378"/>
    <lineage>
        <taxon>Bacteria</taxon>
        <taxon>Pseudomonadati</taxon>
        <taxon>Pseudomonadota</taxon>
        <taxon>Alphaproteobacteria</taxon>
        <taxon>Caulobacterales</taxon>
        <taxon>Caulobacteraceae</taxon>
        <taxon>Brevundimonas</taxon>
    </lineage>
</organism>
<dbReference type="Gene3D" id="3.40.630.30">
    <property type="match status" value="1"/>
</dbReference>
<dbReference type="SUPFAM" id="SSF55729">
    <property type="entry name" value="Acyl-CoA N-acyltransferases (Nat)"/>
    <property type="match status" value="1"/>
</dbReference>
<dbReference type="InterPro" id="IPR000182">
    <property type="entry name" value="GNAT_dom"/>
</dbReference>
<evidence type="ECO:0000256" key="2">
    <source>
        <dbReference type="ARBA" id="ARBA00023315"/>
    </source>
</evidence>
<evidence type="ECO:0000256" key="1">
    <source>
        <dbReference type="ARBA" id="ARBA00022679"/>
    </source>
</evidence>
<feature type="domain" description="N-acetyltransferase" evidence="3">
    <location>
        <begin position="140"/>
        <end position="291"/>
    </location>
</feature>
<name>A0ABV2R8D5_9CAUL</name>
<dbReference type="InterPro" id="IPR036388">
    <property type="entry name" value="WH-like_DNA-bd_sf"/>
</dbReference>
<dbReference type="InterPro" id="IPR000835">
    <property type="entry name" value="HTH_MarR-typ"/>
</dbReference>
<sequence>MIDDIARFRRFARAVTAEVGALDHSFLGRGRPLGAARVLNAVGQGRNELAQVRDYLRLDSGLASRLLRGLEDEDLVAVTPAAEDARRRRLSLTPAGEREFAAYEALSDERARTLLARFGDPQALLAAFDLIATALIGDRIEVRQEDPRSEAALWCLGRYYEELDASFPGGFAVEQSHDPAPQQMTPPLGAFLVAFSDGLPIGCVGVKGDGGETAEIKRLWVAPAARGAGLAGRLMTEAEAAARALSVVRLRLDTNRALPGAVRLYRRLGWTEIDRFNDDPYAEVFFERMLSPVSPP</sequence>
<dbReference type="GO" id="GO:0003677">
    <property type="term" value="F:DNA binding"/>
    <property type="evidence" value="ECO:0007669"/>
    <property type="project" value="UniProtKB-KW"/>
</dbReference>
<accession>A0ABV2R8D5</accession>
<dbReference type="Gene3D" id="1.10.10.10">
    <property type="entry name" value="Winged helix-like DNA-binding domain superfamily/Winged helix DNA-binding domain"/>
    <property type="match status" value="1"/>
</dbReference>
<dbReference type="InterPro" id="IPR036390">
    <property type="entry name" value="WH_DNA-bd_sf"/>
</dbReference>
<keyword evidence="5" id="KW-1185">Reference proteome</keyword>
<protein>
    <submittedName>
        <fullName evidence="4">DNA-binding MarR family transcriptional regulator/GNAT superfamily N-acetyltransferase</fullName>
    </submittedName>
</protein>
<keyword evidence="4" id="KW-0238">DNA-binding</keyword>
<keyword evidence="2" id="KW-0012">Acyltransferase</keyword>
<comment type="caution">
    <text evidence="4">The sequence shown here is derived from an EMBL/GenBank/DDBJ whole genome shotgun (WGS) entry which is preliminary data.</text>
</comment>
<proteinExistence type="predicted"/>
<dbReference type="CDD" id="cd04301">
    <property type="entry name" value="NAT_SF"/>
    <property type="match status" value="1"/>
</dbReference>
<evidence type="ECO:0000313" key="5">
    <source>
        <dbReference type="Proteomes" id="UP001549313"/>
    </source>
</evidence>
<dbReference type="PANTHER" id="PTHR43877">
    <property type="entry name" value="AMINOALKYLPHOSPHONATE N-ACETYLTRANSFERASE-RELATED-RELATED"/>
    <property type="match status" value="1"/>
</dbReference>